<dbReference type="SMART" id="SM00823">
    <property type="entry name" value="PKS_PP"/>
    <property type="match status" value="1"/>
</dbReference>
<gene>
    <name evidence="4" type="ORF">GSF22_01185</name>
</gene>
<dbReference type="Gene3D" id="1.10.1200.10">
    <property type="entry name" value="ACP-like"/>
    <property type="match status" value="1"/>
</dbReference>
<dbReference type="PROSITE" id="PS50075">
    <property type="entry name" value="CARRIER"/>
    <property type="match status" value="1"/>
</dbReference>
<comment type="caution">
    <text evidence="4">The sequence shown here is derived from an EMBL/GenBank/DDBJ whole genome shotgun (WGS) entry which is preliminary data.</text>
</comment>
<accession>A0ABS3VJC8</accession>
<evidence type="ECO:0000256" key="2">
    <source>
        <dbReference type="ARBA" id="ARBA00022553"/>
    </source>
</evidence>
<dbReference type="InterPro" id="IPR006162">
    <property type="entry name" value="Ppantetheine_attach_site"/>
</dbReference>
<proteinExistence type="predicted"/>
<feature type="domain" description="Carrier" evidence="3">
    <location>
        <begin position="1"/>
        <end position="80"/>
    </location>
</feature>
<dbReference type="PROSITE" id="PS00012">
    <property type="entry name" value="PHOSPHOPANTETHEINE"/>
    <property type="match status" value="1"/>
</dbReference>
<dbReference type="EMBL" id="WVUH01000003">
    <property type="protein sequence ID" value="MBO4204631.1"/>
    <property type="molecule type" value="Genomic_DNA"/>
</dbReference>
<evidence type="ECO:0000259" key="3">
    <source>
        <dbReference type="PROSITE" id="PS50075"/>
    </source>
</evidence>
<dbReference type="Proteomes" id="UP000823521">
    <property type="component" value="Unassembled WGS sequence"/>
</dbReference>
<dbReference type="InterPro" id="IPR036736">
    <property type="entry name" value="ACP-like_sf"/>
</dbReference>
<sequence>MDPAFEAVLRRRLRNLPAETPLDPTAPLTDLGLDSMEAVELVFDIEDELGVALPDDTLTGDTFATARSLGAVVDRVRSEPTSSPS</sequence>
<dbReference type="InterPro" id="IPR020806">
    <property type="entry name" value="PKS_PP-bd"/>
</dbReference>
<dbReference type="SUPFAM" id="SSF47336">
    <property type="entry name" value="ACP-like"/>
    <property type="match status" value="1"/>
</dbReference>
<name>A0ABS3VJC8_MICEH</name>
<evidence type="ECO:0000313" key="5">
    <source>
        <dbReference type="Proteomes" id="UP000823521"/>
    </source>
</evidence>
<evidence type="ECO:0000313" key="4">
    <source>
        <dbReference type="EMBL" id="MBO4204631.1"/>
    </source>
</evidence>
<dbReference type="InterPro" id="IPR009081">
    <property type="entry name" value="PP-bd_ACP"/>
</dbReference>
<reference evidence="4 5" key="1">
    <citation type="submission" date="2019-12" db="EMBL/GenBank/DDBJ databases">
        <title>Whole genome sequencing of endophytic Actinobacterium Micromonospora sp. MPMI6T.</title>
        <authorList>
            <person name="Evv R."/>
            <person name="Podile A.R."/>
        </authorList>
    </citation>
    <scope>NUCLEOTIDE SEQUENCE [LARGE SCALE GENOMIC DNA]</scope>
    <source>
        <strain evidence="4 5">MPMI6</strain>
    </source>
</reference>
<dbReference type="Pfam" id="PF00550">
    <property type="entry name" value="PP-binding"/>
    <property type="match status" value="1"/>
</dbReference>
<keyword evidence="5" id="KW-1185">Reference proteome</keyword>
<protein>
    <submittedName>
        <fullName evidence="4">Acyl carrier protein</fullName>
    </submittedName>
</protein>
<keyword evidence="1" id="KW-0596">Phosphopantetheine</keyword>
<evidence type="ECO:0000256" key="1">
    <source>
        <dbReference type="ARBA" id="ARBA00022450"/>
    </source>
</evidence>
<organism evidence="4 5">
    <name type="scientific">Micromonospora echinofusca</name>
    <dbReference type="NCBI Taxonomy" id="47858"/>
    <lineage>
        <taxon>Bacteria</taxon>
        <taxon>Bacillati</taxon>
        <taxon>Actinomycetota</taxon>
        <taxon>Actinomycetes</taxon>
        <taxon>Micromonosporales</taxon>
        <taxon>Micromonosporaceae</taxon>
        <taxon>Micromonospora</taxon>
    </lineage>
</organism>
<keyword evidence="2" id="KW-0597">Phosphoprotein</keyword>